<dbReference type="GO" id="GO:0016887">
    <property type="term" value="F:ATP hydrolysis activity"/>
    <property type="evidence" value="ECO:0007669"/>
    <property type="project" value="InterPro"/>
</dbReference>
<dbReference type="Proteomes" id="UP000051565">
    <property type="component" value="Unassembled WGS sequence"/>
</dbReference>
<evidence type="ECO:0000259" key="9">
    <source>
        <dbReference type="PROSITE" id="PS50893"/>
    </source>
</evidence>
<dbReference type="SMART" id="SM00382">
    <property type="entry name" value="AAA"/>
    <property type="match status" value="1"/>
</dbReference>
<dbReference type="EMBL" id="JQBT01000012">
    <property type="protein sequence ID" value="KRN80048.1"/>
    <property type="molecule type" value="Genomic_DNA"/>
</dbReference>
<keyword evidence="6 10" id="KW-0067">ATP-binding</keyword>
<dbReference type="Pfam" id="PF00005">
    <property type="entry name" value="ABC_tran"/>
    <property type="match status" value="1"/>
</dbReference>
<evidence type="ECO:0000256" key="7">
    <source>
        <dbReference type="ARBA" id="ARBA00022967"/>
    </source>
</evidence>
<dbReference type="PROSITE" id="PS50893">
    <property type="entry name" value="ABC_TRANSPORTER_2"/>
    <property type="match status" value="1"/>
</dbReference>
<evidence type="ECO:0000313" key="10">
    <source>
        <dbReference type="EMBL" id="KRN80048.1"/>
    </source>
</evidence>
<dbReference type="InterPro" id="IPR027417">
    <property type="entry name" value="P-loop_NTPase"/>
</dbReference>
<dbReference type="InterPro" id="IPR003593">
    <property type="entry name" value="AAA+_ATPase"/>
</dbReference>
<dbReference type="STRING" id="53444.AYR59_00870"/>
<keyword evidence="8" id="KW-0472">Membrane</keyword>
<dbReference type="GO" id="GO:0005524">
    <property type="term" value="F:ATP binding"/>
    <property type="evidence" value="ECO:0007669"/>
    <property type="project" value="UniProtKB-KW"/>
</dbReference>
<evidence type="ECO:0000256" key="8">
    <source>
        <dbReference type="ARBA" id="ARBA00023136"/>
    </source>
</evidence>
<evidence type="ECO:0000256" key="3">
    <source>
        <dbReference type="ARBA" id="ARBA00022519"/>
    </source>
</evidence>
<proteinExistence type="predicted"/>
<dbReference type="PANTHER" id="PTHR43423:SF12">
    <property type="entry name" value="IRON EXPORT ATP-BINDING PROTEIN FETA-RELATED"/>
    <property type="match status" value="1"/>
</dbReference>
<evidence type="ECO:0000256" key="1">
    <source>
        <dbReference type="ARBA" id="ARBA00022448"/>
    </source>
</evidence>
<keyword evidence="11" id="KW-1185">Reference proteome</keyword>
<evidence type="ECO:0000313" key="11">
    <source>
        <dbReference type="Proteomes" id="UP000051565"/>
    </source>
</evidence>
<reference evidence="10 11" key="1">
    <citation type="journal article" date="2015" name="Genome Announc.">
        <title>Expanding the biotechnology potential of lactobacilli through comparative genomics of 213 strains and associated genera.</title>
        <authorList>
            <person name="Sun Z."/>
            <person name="Harris H.M."/>
            <person name="McCann A."/>
            <person name="Guo C."/>
            <person name="Argimon S."/>
            <person name="Zhang W."/>
            <person name="Yang X."/>
            <person name="Jeffery I.B."/>
            <person name="Cooney J.C."/>
            <person name="Kagawa T.F."/>
            <person name="Liu W."/>
            <person name="Song Y."/>
            <person name="Salvetti E."/>
            <person name="Wrobel A."/>
            <person name="Rasinkangas P."/>
            <person name="Parkhill J."/>
            <person name="Rea M.C."/>
            <person name="O'Sullivan O."/>
            <person name="Ritari J."/>
            <person name="Douillard F.P."/>
            <person name="Paul Ross R."/>
            <person name="Yang R."/>
            <person name="Briner A.E."/>
            <person name="Felis G.E."/>
            <person name="de Vos W.M."/>
            <person name="Barrangou R."/>
            <person name="Klaenhammer T.R."/>
            <person name="Caufield P.W."/>
            <person name="Cui Y."/>
            <person name="Zhang H."/>
            <person name="O'Toole P.W."/>
        </authorList>
    </citation>
    <scope>NUCLEOTIDE SEQUENCE [LARGE SCALE GENOMIC DNA]</scope>
    <source>
        <strain evidence="10 11">DSM 20690</strain>
    </source>
</reference>
<keyword evidence="3" id="KW-0997">Cell inner membrane</keyword>
<dbReference type="InterPro" id="IPR003439">
    <property type="entry name" value="ABC_transporter-like_ATP-bd"/>
</dbReference>
<sequence length="218" mass="24760">MHQLETKNLYYTVDNKQIINDINWWIDKQEIATITGPSGSGKSTFVKLLASLLTPTSGSVIFEGTNVKDIDPIVYRREVSYAVQQPTLFGDTVRENLEFPYQIRKKPFDENHAIKALQTVDLGKDDLDRQVTSLSGGEKQRIALLRNVMFVPKVLILDEVTTGLDSDSKASVHKMIDYFNTKYAVTIIMITHDDEEIKHAQHLYIIKDGKMEEADQNA</sequence>
<feature type="domain" description="ABC transporter" evidence="9">
    <location>
        <begin position="4"/>
        <end position="218"/>
    </location>
</feature>
<organism evidence="10 11">
    <name type="scientific">Fructilactobacillus lindneri DSM 20690 = JCM 11027</name>
    <dbReference type="NCBI Taxonomy" id="1122148"/>
    <lineage>
        <taxon>Bacteria</taxon>
        <taxon>Bacillati</taxon>
        <taxon>Bacillota</taxon>
        <taxon>Bacilli</taxon>
        <taxon>Lactobacillales</taxon>
        <taxon>Lactobacillaceae</taxon>
        <taxon>Fructilactobacillus</taxon>
    </lineage>
</organism>
<dbReference type="GO" id="GO:0006817">
    <property type="term" value="P:phosphate ion transport"/>
    <property type="evidence" value="ECO:0007669"/>
    <property type="project" value="UniProtKB-KW"/>
</dbReference>
<dbReference type="RefSeq" id="WP_054646631.1">
    <property type="nucleotide sequence ID" value="NZ_FUXS01000004.1"/>
</dbReference>
<evidence type="ECO:0000256" key="4">
    <source>
        <dbReference type="ARBA" id="ARBA00022592"/>
    </source>
</evidence>
<protein>
    <submittedName>
        <fullName evidence="10">ABC transporter ATP-binding protein</fullName>
    </submittedName>
</protein>
<gene>
    <name evidence="10" type="ORF">IV52_GL000166</name>
</gene>
<dbReference type="AlphaFoldDB" id="A0A0R2JSG5"/>
<keyword evidence="2" id="KW-1003">Cell membrane</keyword>
<keyword evidence="5" id="KW-0547">Nucleotide-binding</keyword>
<accession>A0A0R2JSG5</accession>
<evidence type="ECO:0000256" key="2">
    <source>
        <dbReference type="ARBA" id="ARBA00022475"/>
    </source>
</evidence>
<dbReference type="Gene3D" id="3.40.50.300">
    <property type="entry name" value="P-loop containing nucleotide triphosphate hydrolases"/>
    <property type="match status" value="1"/>
</dbReference>
<evidence type="ECO:0000256" key="6">
    <source>
        <dbReference type="ARBA" id="ARBA00022840"/>
    </source>
</evidence>
<keyword evidence="4" id="KW-0592">Phosphate transport</keyword>
<dbReference type="PANTHER" id="PTHR43423">
    <property type="entry name" value="ABC TRANSPORTER I FAMILY MEMBER 17"/>
    <property type="match status" value="1"/>
</dbReference>
<dbReference type="PROSITE" id="PS00211">
    <property type="entry name" value="ABC_TRANSPORTER_1"/>
    <property type="match status" value="1"/>
</dbReference>
<keyword evidence="7" id="KW-1278">Translocase</keyword>
<keyword evidence="1" id="KW-0813">Transport</keyword>
<dbReference type="SUPFAM" id="SSF52540">
    <property type="entry name" value="P-loop containing nucleoside triphosphate hydrolases"/>
    <property type="match status" value="1"/>
</dbReference>
<evidence type="ECO:0000256" key="5">
    <source>
        <dbReference type="ARBA" id="ARBA00022741"/>
    </source>
</evidence>
<dbReference type="InterPro" id="IPR017871">
    <property type="entry name" value="ABC_transporter-like_CS"/>
</dbReference>
<dbReference type="GeneID" id="61249431"/>
<dbReference type="PATRIC" id="fig|1122148.6.peg.175"/>
<dbReference type="OrthoDB" id="9785080at2"/>
<name>A0A0R2JSG5_9LACO</name>
<comment type="caution">
    <text evidence="10">The sequence shown here is derived from an EMBL/GenBank/DDBJ whole genome shotgun (WGS) entry which is preliminary data.</text>
</comment>